<gene>
    <name evidence="2" type="ORF">LCGC14_1412830</name>
</gene>
<dbReference type="PANTHER" id="PTHR43630:SF2">
    <property type="entry name" value="GLYCOSYLTRANSFERASE"/>
    <property type="match status" value="1"/>
</dbReference>
<dbReference type="PANTHER" id="PTHR43630">
    <property type="entry name" value="POLY-BETA-1,6-N-ACETYL-D-GLUCOSAMINE SYNTHASE"/>
    <property type="match status" value="1"/>
</dbReference>
<dbReference type="InterPro" id="IPR029063">
    <property type="entry name" value="SAM-dependent_MTases_sf"/>
</dbReference>
<dbReference type="SUPFAM" id="SSF53335">
    <property type="entry name" value="S-adenosyl-L-methionine-dependent methyltransferases"/>
    <property type="match status" value="1"/>
</dbReference>
<proteinExistence type="predicted"/>
<dbReference type="InterPro" id="IPR029044">
    <property type="entry name" value="Nucleotide-diphossugar_trans"/>
</dbReference>
<name>A0A0F9JU22_9ZZZZ</name>
<dbReference type="SUPFAM" id="SSF53448">
    <property type="entry name" value="Nucleotide-diphospho-sugar transferases"/>
    <property type="match status" value="1"/>
</dbReference>
<sequence>IRLVGSRCNHMTLSASLVVKNAADTLDRCLTSVRKSVDEIVVVDTGSTDDTTKIARRYTGKVYKSEKFNADTKPEDFHFGDARNEALARCSKTWVLSIDADEVLVDGRLSEYLVRAPDDIYQVCIDQRRSKPHPGQAQTYRSLVPRLFRNNDIIRWVGRCHEVPGSPHASRLPPPQPLPVEIGRLVHHGDHYMASISRNHVLLKRQIEQVRTTGDPHAVAKTYYDIGNTSRDLDRPYEAIGYYFAALNTAHESMDMTPLTLHMLAVTCNEVGLHDMCEQYAKHSIRLQSDYLHSYIVLVVALLKQGKYASGLHLANVARRIRNPYRTTMLLDGGKAERDWFDQVVEDCATVEATNVSPLVRQWFDRYMEIGETAVHAALGDLFAPMPLMSLSIEGIMAFVHIVDDPAASILDLGAGASSWVLRQLFPNVTSVDSHKPYLDAVHAVCEENGIRAENFIVDIHDAPECDYTLFDYGNLDDRRHMLEAAWSRTRVAMYIDDTDTRPQNAALRREVLEFVKANDIEWFDCRYAKDQFGRWGTVLWK</sequence>
<dbReference type="InterPro" id="IPR001173">
    <property type="entry name" value="Glyco_trans_2-like"/>
</dbReference>
<dbReference type="Pfam" id="PF00535">
    <property type="entry name" value="Glycos_transf_2"/>
    <property type="match status" value="1"/>
</dbReference>
<dbReference type="SUPFAM" id="SSF48452">
    <property type="entry name" value="TPR-like"/>
    <property type="match status" value="1"/>
</dbReference>
<dbReference type="Gene3D" id="1.25.40.10">
    <property type="entry name" value="Tetratricopeptide repeat domain"/>
    <property type="match status" value="1"/>
</dbReference>
<evidence type="ECO:0000259" key="1">
    <source>
        <dbReference type="Pfam" id="PF00535"/>
    </source>
</evidence>
<accession>A0A0F9JU22</accession>
<comment type="caution">
    <text evidence="2">The sequence shown here is derived from an EMBL/GenBank/DDBJ whole genome shotgun (WGS) entry which is preliminary data.</text>
</comment>
<feature type="non-terminal residue" evidence="2">
    <location>
        <position position="1"/>
    </location>
</feature>
<organism evidence="2">
    <name type="scientific">marine sediment metagenome</name>
    <dbReference type="NCBI Taxonomy" id="412755"/>
    <lineage>
        <taxon>unclassified sequences</taxon>
        <taxon>metagenomes</taxon>
        <taxon>ecological metagenomes</taxon>
    </lineage>
</organism>
<protein>
    <recommendedName>
        <fullName evidence="1">Glycosyltransferase 2-like domain-containing protein</fullName>
    </recommendedName>
</protein>
<evidence type="ECO:0000313" key="2">
    <source>
        <dbReference type="EMBL" id="KKM73208.1"/>
    </source>
</evidence>
<dbReference type="InterPro" id="IPR011990">
    <property type="entry name" value="TPR-like_helical_dom_sf"/>
</dbReference>
<dbReference type="AlphaFoldDB" id="A0A0F9JU22"/>
<dbReference type="Gene3D" id="3.90.550.10">
    <property type="entry name" value="Spore Coat Polysaccharide Biosynthesis Protein SpsA, Chain A"/>
    <property type="match status" value="1"/>
</dbReference>
<reference evidence="2" key="1">
    <citation type="journal article" date="2015" name="Nature">
        <title>Complex archaea that bridge the gap between prokaryotes and eukaryotes.</title>
        <authorList>
            <person name="Spang A."/>
            <person name="Saw J.H."/>
            <person name="Jorgensen S.L."/>
            <person name="Zaremba-Niedzwiedzka K."/>
            <person name="Martijn J."/>
            <person name="Lind A.E."/>
            <person name="van Eijk R."/>
            <person name="Schleper C."/>
            <person name="Guy L."/>
            <person name="Ettema T.J."/>
        </authorList>
    </citation>
    <scope>NUCLEOTIDE SEQUENCE</scope>
</reference>
<dbReference type="EMBL" id="LAZR01009341">
    <property type="protein sequence ID" value="KKM73208.1"/>
    <property type="molecule type" value="Genomic_DNA"/>
</dbReference>
<feature type="domain" description="Glycosyltransferase 2-like" evidence="1">
    <location>
        <begin position="18"/>
        <end position="142"/>
    </location>
</feature>